<evidence type="ECO:0000313" key="2">
    <source>
        <dbReference type="Proteomes" id="UP001500467"/>
    </source>
</evidence>
<protein>
    <submittedName>
        <fullName evidence="1">Gamma-glutamylcyclotransferase</fullName>
    </submittedName>
</protein>
<organism evidence="1 2">
    <name type="scientific">Prauserella alba</name>
    <dbReference type="NCBI Taxonomy" id="176898"/>
    <lineage>
        <taxon>Bacteria</taxon>
        <taxon>Bacillati</taxon>
        <taxon>Actinomycetota</taxon>
        <taxon>Actinomycetes</taxon>
        <taxon>Pseudonocardiales</taxon>
        <taxon>Pseudonocardiaceae</taxon>
        <taxon>Prauserella</taxon>
    </lineage>
</organism>
<accession>A0ABP4FVW8</accession>
<dbReference type="Proteomes" id="UP001500467">
    <property type="component" value="Unassembled WGS sequence"/>
</dbReference>
<gene>
    <name evidence="1" type="ORF">GCM10009675_13120</name>
</gene>
<dbReference type="EMBL" id="BAAALM010000005">
    <property type="protein sequence ID" value="GAA1198838.1"/>
    <property type="molecule type" value="Genomic_DNA"/>
</dbReference>
<comment type="caution">
    <text evidence="1">The sequence shown here is derived from an EMBL/GenBank/DDBJ whole genome shotgun (WGS) entry which is preliminary data.</text>
</comment>
<name>A0ABP4FVW8_9PSEU</name>
<reference evidence="2" key="1">
    <citation type="journal article" date="2019" name="Int. J. Syst. Evol. Microbiol.">
        <title>The Global Catalogue of Microorganisms (GCM) 10K type strain sequencing project: providing services to taxonomists for standard genome sequencing and annotation.</title>
        <authorList>
            <consortium name="The Broad Institute Genomics Platform"/>
            <consortium name="The Broad Institute Genome Sequencing Center for Infectious Disease"/>
            <person name="Wu L."/>
            <person name="Ma J."/>
        </authorList>
    </citation>
    <scope>NUCLEOTIDE SEQUENCE [LARGE SCALE GENOMIC DNA]</scope>
    <source>
        <strain evidence="2">JCM 13022</strain>
    </source>
</reference>
<evidence type="ECO:0000313" key="1">
    <source>
        <dbReference type="EMBL" id="GAA1198838.1"/>
    </source>
</evidence>
<dbReference type="RefSeq" id="WP_308292111.1">
    <property type="nucleotide sequence ID" value="NZ_BAAALM010000005.1"/>
</dbReference>
<keyword evidence="2" id="KW-1185">Reference proteome</keyword>
<proteinExistence type="predicted"/>
<sequence>MPVLAYGSNVCPSKITWLRETLGLSGPVISARAECRDLAAVWAAALRPRDDQRPATLASAPGVTEWHAVWFATPGQVEALDVCEARGKAYDLARLHSGHIRLEDGSTLDEVYAYVGIEGGNMPLLVDGAPVRTAELVQYGAARLTGEAAGTHGLDVTVVPEGTPVSR</sequence>